<organism evidence="2 3">
    <name type="scientific">Micromonospora chaiyaphumensis</name>
    <dbReference type="NCBI Taxonomy" id="307119"/>
    <lineage>
        <taxon>Bacteria</taxon>
        <taxon>Bacillati</taxon>
        <taxon>Actinomycetota</taxon>
        <taxon>Actinomycetes</taxon>
        <taxon>Micromonosporales</taxon>
        <taxon>Micromonosporaceae</taxon>
        <taxon>Micromonospora</taxon>
    </lineage>
</organism>
<dbReference type="Proteomes" id="UP000199629">
    <property type="component" value="Unassembled WGS sequence"/>
</dbReference>
<evidence type="ECO:0000256" key="1">
    <source>
        <dbReference type="SAM" id="MobiDB-lite"/>
    </source>
</evidence>
<keyword evidence="3" id="KW-1185">Reference proteome</keyword>
<proteinExistence type="predicted"/>
<feature type="region of interest" description="Disordered" evidence="1">
    <location>
        <begin position="163"/>
        <end position="272"/>
    </location>
</feature>
<reference evidence="3" key="1">
    <citation type="submission" date="2016-06" db="EMBL/GenBank/DDBJ databases">
        <authorList>
            <person name="Varghese N."/>
            <person name="Submissions Spin"/>
        </authorList>
    </citation>
    <scope>NUCLEOTIDE SEQUENCE [LARGE SCALE GENOMIC DNA]</scope>
    <source>
        <strain evidence="3">DSM 45246</strain>
    </source>
</reference>
<accession>A0A1C4V506</accession>
<feature type="region of interest" description="Disordered" evidence="1">
    <location>
        <begin position="1"/>
        <end position="27"/>
    </location>
</feature>
<evidence type="ECO:0000313" key="3">
    <source>
        <dbReference type="Proteomes" id="UP000199629"/>
    </source>
</evidence>
<dbReference type="EMBL" id="FMCS01000002">
    <property type="protein sequence ID" value="SCE78849.1"/>
    <property type="molecule type" value="Genomic_DNA"/>
</dbReference>
<feature type="non-terminal residue" evidence="2">
    <location>
        <position position="1"/>
    </location>
</feature>
<name>A0A1C4V506_9ACTN</name>
<feature type="compositionally biased region" description="Low complexity" evidence="1">
    <location>
        <begin position="41"/>
        <end position="51"/>
    </location>
</feature>
<gene>
    <name evidence="2" type="ORF">GA0070214_1021</name>
</gene>
<sequence>KAPWGSAHTPMGVGRAQAPSGAQEKSWGIIQRAGLSLFVAPGPCTTTGGPPSFRDRHARLGGPPRGPATPTRGAPSSAVHPDTTTPGRPPFRRQGATGHLTNRTSRPSRDRRWNAMEVSRPGRHPWRSTQPPGDGGNRTFLAGAGESWRVAVRCERQVAKIRARAGRETPGPAAVRPCPADRSIGRDRLQTAEVGASGAGRHRHLAEPESIKRMAPTGPTRGRQDAPAAATCHPCTHEHPTQFAEVAVSEPRGQRHLGELEGGQRRPWRARR</sequence>
<dbReference type="AlphaFoldDB" id="A0A1C4V506"/>
<evidence type="ECO:0000313" key="2">
    <source>
        <dbReference type="EMBL" id="SCE78849.1"/>
    </source>
</evidence>
<feature type="compositionally biased region" description="Basic and acidic residues" evidence="1">
    <location>
        <begin position="252"/>
        <end position="264"/>
    </location>
</feature>
<protein>
    <submittedName>
        <fullName evidence="2">Uncharacterized protein</fullName>
    </submittedName>
</protein>
<feature type="region of interest" description="Disordered" evidence="1">
    <location>
        <begin position="39"/>
        <end position="137"/>
    </location>
</feature>